<organism evidence="1 2">
    <name type="scientific">Staphylococcus aureus (strain NCTC 8325 / PS 47)</name>
    <dbReference type="NCBI Taxonomy" id="93061"/>
    <lineage>
        <taxon>Bacteria</taxon>
        <taxon>Bacillati</taxon>
        <taxon>Bacillota</taxon>
        <taxon>Bacilli</taxon>
        <taxon>Bacillales</taxon>
        <taxon>Staphylococcaceae</taxon>
        <taxon>Staphylococcus</taxon>
    </lineage>
</organism>
<dbReference type="AlphaFoldDB" id="Q2FXU9"/>
<keyword evidence="2" id="KW-1185">Reference proteome</keyword>
<protein>
    <submittedName>
        <fullName evidence="1">Uncharacterized protein</fullName>
    </submittedName>
</protein>
<proteinExistence type="predicted"/>
<accession>Q2FXU9</accession>
<name>Q2FXU9_STAA8</name>
<sequence length="58" mass="6523">MPLGPTKCCWEMISSIFFGRILDANGSVLTFVTPFLYYLNSKNAKMGISIFELSEVIQ</sequence>
<reference evidence="2" key="1">
    <citation type="book" date="2006" name="Gram positive pathogens, 2nd edition" publisher="ASM Press" city="Washington D.C">
        <title>The Staphylococcus aureus NCTC 8325 genome.</title>
        <editorList>
            <person name="Fischetti V."/>
            <person name="Novick R."/>
            <person name="Ferretti J."/>
            <person name="Portnoy D."/>
            <person name="Rood J."/>
        </editorList>
        <authorList>
            <person name="Gillaspy A.F."/>
            <person name="Worrell V."/>
            <person name="Orvis J."/>
            <person name="Roe B.A."/>
            <person name="Dyer D.W."/>
            <person name="Iandolo J.J."/>
        </authorList>
    </citation>
    <scope>NUCLEOTIDE SEQUENCE [LARGE SCALE GENOMIC DNA]</scope>
    <source>
        <strain evidence="2">NCTC 8325 / PS 47</strain>
    </source>
</reference>
<evidence type="ECO:0000313" key="1">
    <source>
        <dbReference type="EMBL" id="ABD30805.1"/>
    </source>
</evidence>
<gene>
    <name evidence="1" type="ordered locus">SAOUHSC_01733</name>
</gene>
<evidence type="ECO:0000313" key="2">
    <source>
        <dbReference type="Proteomes" id="UP000008816"/>
    </source>
</evidence>
<dbReference type="STRING" id="93061.SAOUHSC_01733"/>
<dbReference type="EMBL" id="CP000253">
    <property type="protein sequence ID" value="ABD30805.1"/>
    <property type="molecule type" value="Genomic_DNA"/>
</dbReference>
<dbReference type="HOGENOM" id="CLU_2977006_0_0_9"/>
<dbReference type="Proteomes" id="UP000008816">
    <property type="component" value="Chromosome"/>
</dbReference>